<evidence type="ECO:0000313" key="2">
    <source>
        <dbReference type="Proteomes" id="UP000187203"/>
    </source>
</evidence>
<dbReference type="EMBL" id="AWUE01014114">
    <property type="protein sequence ID" value="OMP05061.1"/>
    <property type="molecule type" value="Genomic_DNA"/>
</dbReference>
<dbReference type="Proteomes" id="UP000187203">
    <property type="component" value="Unassembled WGS sequence"/>
</dbReference>
<gene>
    <name evidence="1" type="ORF">COLO4_09083</name>
</gene>
<dbReference type="AlphaFoldDB" id="A0A1R3KD92"/>
<proteinExistence type="predicted"/>
<name>A0A1R3KD92_9ROSI</name>
<reference evidence="2" key="1">
    <citation type="submission" date="2013-09" db="EMBL/GenBank/DDBJ databases">
        <title>Corchorus olitorius genome sequencing.</title>
        <authorList>
            <person name="Alam M."/>
            <person name="Haque M.S."/>
            <person name="Islam M.S."/>
            <person name="Emdad E.M."/>
            <person name="Islam M.M."/>
            <person name="Ahmed B."/>
            <person name="Halim A."/>
            <person name="Hossen Q.M.M."/>
            <person name="Hossain M.Z."/>
            <person name="Ahmed R."/>
            <person name="Khan M.M."/>
            <person name="Islam R."/>
            <person name="Rashid M.M."/>
            <person name="Khan S.A."/>
            <person name="Rahman M.S."/>
            <person name="Alam M."/>
            <person name="Yahiya A.S."/>
            <person name="Khan M.S."/>
            <person name="Azam M.S."/>
            <person name="Haque T."/>
            <person name="Lashkar M.Z.H."/>
            <person name="Akhand A.I."/>
            <person name="Morshed G."/>
            <person name="Roy S."/>
            <person name="Uddin K.S."/>
            <person name="Rabeya T."/>
            <person name="Hossain A.S."/>
            <person name="Chowdhury A."/>
            <person name="Snigdha A.R."/>
            <person name="Mortoza M.S."/>
            <person name="Matin S.A."/>
            <person name="Hoque S.M.E."/>
            <person name="Islam M.K."/>
            <person name="Roy D.K."/>
            <person name="Haider R."/>
            <person name="Moosa M.M."/>
            <person name="Elias S.M."/>
            <person name="Hasan A.M."/>
            <person name="Jahan S."/>
            <person name="Shafiuddin M."/>
            <person name="Mahmood N."/>
            <person name="Shommy N.S."/>
        </authorList>
    </citation>
    <scope>NUCLEOTIDE SEQUENCE [LARGE SCALE GENOMIC DNA]</scope>
    <source>
        <strain evidence="2">cv. O-4</strain>
    </source>
</reference>
<accession>A0A1R3KD92</accession>
<keyword evidence="2" id="KW-1185">Reference proteome</keyword>
<comment type="caution">
    <text evidence="1">The sequence shown here is derived from an EMBL/GenBank/DDBJ whole genome shotgun (WGS) entry which is preliminary data.</text>
</comment>
<sequence>MEVATAAASSVAFNAHMLSQPTAARTVNCKPKPNLSFANFSRSFSINQLPLFLSRRR</sequence>
<organism evidence="1 2">
    <name type="scientific">Corchorus olitorius</name>
    <dbReference type="NCBI Taxonomy" id="93759"/>
    <lineage>
        <taxon>Eukaryota</taxon>
        <taxon>Viridiplantae</taxon>
        <taxon>Streptophyta</taxon>
        <taxon>Embryophyta</taxon>
        <taxon>Tracheophyta</taxon>
        <taxon>Spermatophyta</taxon>
        <taxon>Magnoliopsida</taxon>
        <taxon>eudicotyledons</taxon>
        <taxon>Gunneridae</taxon>
        <taxon>Pentapetalae</taxon>
        <taxon>rosids</taxon>
        <taxon>malvids</taxon>
        <taxon>Malvales</taxon>
        <taxon>Malvaceae</taxon>
        <taxon>Grewioideae</taxon>
        <taxon>Apeibeae</taxon>
        <taxon>Corchorus</taxon>
    </lineage>
</organism>
<evidence type="ECO:0000313" key="1">
    <source>
        <dbReference type="EMBL" id="OMP05061.1"/>
    </source>
</evidence>
<protein>
    <submittedName>
        <fullName evidence="1">Uncharacterized protein</fullName>
    </submittedName>
</protein>